<dbReference type="InterPro" id="IPR029063">
    <property type="entry name" value="SAM-dependent_MTases_sf"/>
</dbReference>
<dbReference type="Gene3D" id="3.40.50.150">
    <property type="entry name" value="Vaccinia Virus protein VP39"/>
    <property type="match status" value="1"/>
</dbReference>
<dbReference type="InterPro" id="IPR004556">
    <property type="entry name" value="HemK-like"/>
</dbReference>
<feature type="domain" description="Release factor glutamine methyltransferase N-terminal" evidence="7">
    <location>
        <begin position="25"/>
        <end position="76"/>
    </location>
</feature>
<name>A0ABU7I4C9_9SPHI</name>
<dbReference type="NCBIfam" id="TIGR00536">
    <property type="entry name" value="hemK_fam"/>
    <property type="match status" value="1"/>
</dbReference>
<keyword evidence="3 8" id="KW-0808">Transferase</keyword>
<dbReference type="Pfam" id="PF17827">
    <property type="entry name" value="PrmC_N"/>
    <property type="match status" value="1"/>
</dbReference>
<dbReference type="SUPFAM" id="SSF53335">
    <property type="entry name" value="S-adenosyl-L-methionine-dependent methyltransferases"/>
    <property type="match status" value="1"/>
</dbReference>
<evidence type="ECO:0000256" key="1">
    <source>
        <dbReference type="ARBA" id="ARBA00012771"/>
    </source>
</evidence>
<sequence>MKLKELAIKFNSELSALYDVAESQALFLMALEQLLQIKYNAYLLKKEETLAANDLAKFEDLLTELITGKPIQYIFGEAHFFGLSFKVNPEVLIPRPETEELVDWIIKTVNSPQLAVGNKRLLDIGTGSGCIAIALKKHLPQFEVEGLDIATPSLDIAKENAELNKVEVGFWQQDILQTQAVKSQEPYAIIVSNPPYITQTEKESMHQNVLANEPHRALFVSNEKPLVFYEAIANFAVLNLTEGGLLFFEINEHLGQETVDLLKHKGFNHIELRKDMQGKDRMICGRL</sequence>
<dbReference type="EMBL" id="JAZDQT010000001">
    <property type="protein sequence ID" value="MEE1944288.1"/>
    <property type="molecule type" value="Genomic_DNA"/>
</dbReference>
<evidence type="ECO:0000259" key="7">
    <source>
        <dbReference type="Pfam" id="PF17827"/>
    </source>
</evidence>
<dbReference type="EC" id="2.1.1.297" evidence="1"/>
<organism evidence="8 9">
    <name type="scientific">Pedobacter albus</name>
    <dbReference type="NCBI Taxonomy" id="3113905"/>
    <lineage>
        <taxon>Bacteria</taxon>
        <taxon>Pseudomonadati</taxon>
        <taxon>Bacteroidota</taxon>
        <taxon>Sphingobacteriia</taxon>
        <taxon>Sphingobacteriales</taxon>
        <taxon>Sphingobacteriaceae</taxon>
        <taxon>Pedobacter</taxon>
    </lineage>
</organism>
<evidence type="ECO:0000256" key="2">
    <source>
        <dbReference type="ARBA" id="ARBA00022603"/>
    </source>
</evidence>
<dbReference type="InterPro" id="IPR040758">
    <property type="entry name" value="PrmC_N"/>
</dbReference>
<dbReference type="PROSITE" id="PS00092">
    <property type="entry name" value="N6_MTASE"/>
    <property type="match status" value="1"/>
</dbReference>
<proteinExistence type="predicted"/>
<dbReference type="Proteomes" id="UP001336835">
    <property type="component" value="Unassembled WGS sequence"/>
</dbReference>
<evidence type="ECO:0000313" key="9">
    <source>
        <dbReference type="Proteomes" id="UP001336835"/>
    </source>
</evidence>
<dbReference type="RefSeq" id="WP_330106663.1">
    <property type="nucleotide sequence ID" value="NZ_JAZDQT010000001.1"/>
</dbReference>
<evidence type="ECO:0000259" key="6">
    <source>
        <dbReference type="Pfam" id="PF05175"/>
    </source>
</evidence>
<dbReference type="InterPro" id="IPR007848">
    <property type="entry name" value="Small_mtfrase_dom"/>
</dbReference>
<evidence type="ECO:0000313" key="8">
    <source>
        <dbReference type="EMBL" id="MEE1944288.1"/>
    </source>
</evidence>
<dbReference type="GO" id="GO:0102559">
    <property type="term" value="F:peptide chain release factor N(5)-glutamine methyltransferase activity"/>
    <property type="evidence" value="ECO:0007669"/>
    <property type="project" value="UniProtKB-EC"/>
</dbReference>
<dbReference type="InterPro" id="IPR002052">
    <property type="entry name" value="DNA_methylase_N6_adenine_CS"/>
</dbReference>
<dbReference type="PANTHER" id="PTHR18895">
    <property type="entry name" value="HEMK METHYLTRANSFERASE"/>
    <property type="match status" value="1"/>
</dbReference>
<evidence type="ECO:0000256" key="5">
    <source>
        <dbReference type="ARBA" id="ARBA00048391"/>
    </source>
</evidence>
<dbReference type="Gene3D" id="1.10.8.10">
    <property type="entry name" value="DNA helicase RuvA subunit, C-terminal domain"/>
    <property type="match status" value="1"/>
</dbReference>
<dbReference type="PANTHER" id="PTHR18895:SF74">
    <property type="entry name" value="MTRF1L RELEASE FACTOR GLUTAMINE METHYLTRANSFERASE"/>
    <property type="match status" value="1"/>
</dbReference>
<evidence type="ECO:0000256" key="4">
    <source>
        <dbReference type="ARBA" id="ARBA00022691"/>
    </source>
</evidence>
<keyword evidence="9" id="KW-1185">Reference proteome</keyword>
<comment type="catalytic activity">
    <reaction evidence="5">
        <text>L-glutaminyl-[peptide chain release factor] + S-adenosyl-L-methionine = N(5)-methyl-L-glutaminyl-[peptide chain release factor] + S-adenosyl-L-homocysteine + H(+)</text>
        <dbReference type="Rhea" id="RHEA:42896"/>
        <dbReference type="Rhea" id="RHEA-COMP:10271"/>
        <dbReference type="Rhea" id="RHEA-COMP:10272"/>
        <dbReference type="ChEBI" id="CHEBI:15378"/>
        <dbReference type="ChEBI" id="CHEBI:30011"/>
        <dbReference type="ChEBI" id="CHEBI:57856"/>
        <dbReference type="ChEBI" id="CHEBI:59789"/>
        <dbReference type="ChEBI" id="CHEBI:61891"/>
        <dbReference type="EC" id="2.1.1.297"/>
    </reaction>
</comment>
<dbReference type="InterPro" id="IPR050320">
    <property type="entry name" value="N5-glutamine_MTase"/>
</dbReference>
<feature type="domain" description="Methyltransferase small" evidence="6">
    <location>
        <begin position="118"/>
        <end position="210"/>
    </location>
</feature>
<keyword evidence="4" id="KW-0949">S-adenosyl-L-methionine</keyword>
<dbReference type="InterPro" id="IPR019874">
    <property type="entry name" value="RF_methyltr_PrmC"/>
</dbReference>
<dbReference type="Pfam" id="PF05175">
    <property type="entry name" value="MTS"/>
    <property type="match status" value="1"/>
</dbReference>
<reference evidence="8 9" key="1">
    <citation type="submission" date="2024-01" db="EMBL/GenBank/DDBJ databases">
        <title>Pedobacter sp. nov., isolated from fresh soil.</title>
        <authorList>
            <person name="Le N.T.T."/>
        </authorList>
    </citation>
    <scope>NUCLEOTIDE SEQUENCE [LARGE SCALE GENOMIC DNA]</scope>
    <source>
        <strain evidence="8 9">KR3-3</strain>
    </source>
</reference>
<dbReference type="GO" id="GO:0032259">
    <property type="term" value="P:methylation"/>
    <property type="evidence" value="ECO:0007669"/>
    <property type="project" value="UniProtKB-KW"/>
</dbReference>
<gene>
    <name evidence="8" type="primary">prmC</name>
    <name evidence="8" type="ORF">VRU48_04165</name>
</gene>
<protein>
    <recommendedName>
        <fullName evidence="1">peptide chain release factor N(5)-glutamine methyltransferase</fullName>
        <ecNumber evidence="1">2.1.1.297</ecNumber>
    </recommendedName>
</protein>
<accession>A0ABU7I4C9</accession>
<comment type="caution">
    <text evidence="8">The sequence shown here is derived from an EMBL/GenBank/DDBJ whole genome shotgun (WGS) entry which is preliminary data.</text>
</comment>
<keyword evidence="2 8" id="KW-0489">Methyltransferase</keyword>
<evidence type="ECO:0000256" key="3">
    <source>
        <dbReference type="ARBA" id="ARBA00022679"/>
    </source>
</evidence>
<dbReference type="NCBIfam" id="TIGR03534">
    <property type="entry name" value="RF_mod_PrmC"/>
    <property type="match status" value="1"/>
</dbReference>
<dbReference type="CDD" id="cd02440">
    <property type="entry name" value="AdoMet_MTases"/>
    <property type="match status" value="1"/>
</dbReference>